<proteinExistence type="predicted"/>
<keyword evidence="2" id="KW-1185">Reference proteome</keyword>
<dbReference type="Proteomes" id="UP000253868">
    <property type="component" value="Chromosome"/>
</dbReference>
<sequence length="81" mass="8889">MTARENRPTQPGTEAPVDAFAELAAKLRALYEFVDARAAEEMAPQFWKALGYAYGSAETHLDCGDIVGAVRQFAWLRIDAA</sequence>
<dbReference type="KEGG" id="spad:DVK44_13835"/>
<organism evidence="1 2">
    <name type="scientific">Streptomyces paludis</name>
    <dbReference type="NCBI Taxonomy" id="2282738"/>
    <lineage>
        <taxon>Bacteria</taxon>
        <taxon>Bacillati</taxon>
        <taxon>Actinomycetota</taxon>
        <taxon>Actinomycetes</taxon>
        <taxon>Kitasatosporales</taxon>
        <taxon>Streptomycetaceae</taxon>
        <taxon>Streptomyces</taxon>
    </lineage>
</organism>
<dbReference type="RefSeq" id="WP_114659956.1">
    <property type="nucleotide sequence ID" value="NZ_CP031194.1"/>
</dbReference>
<gene>
    <name evidence="1" type="ORF">DVK44_13835</name>
</gene>
<accession>A0A345HPI9</accession>
<name>A0A345HPI9_9ACTN</name>
<dbReference type="OrthoDB" id="9937536at2"/>
<evidence type="ECO:0000313" key="1">
    <source>
        <dbReference type="EMBL" id="AXG78613.1"/>
    </source>
</evidence>
<evidence type="ECO:0000313" key="2">
    <source>
        <dbReference type="Proteomes" id="UP000253868"/>
    </source>
</evidence>
<dbReference type="AlphaFoldDB" id="A0A345HPI9"/>
<reference evidence="2" key="1">
    <citation type="submission" date="2018-07" db="EMBL/GenBank/DDBJ databases">
        <authorList>
            <person name="Zhao J."/>
        </authorList>
    </citation>
    <scope>NUCLEOTIDE SEQUENCE [LARGE SCALE GENOMIC DNA]</scope>
    <source>
        <strain evidence="2">GSSD-12</strain>
    </source>
</reference>
<dbReference type="EMBL" id="CP031194">
    <property type="protein sequence ID" value="AXG78613.1"/>
    <property type="molecule type" value="Genomic_DNA"/>
</dbReference>
<protein>
    <submittedName>
        <fullName evidence="1">Uncharacterized protein</fullName>
    </submittedName>
</protein>